<dbReference type="Proteomes" id="UP000061489">
    <property type="component" value="Chromosome"/>
</dbReference>
<organism evidence="11 12">
    <name type="scientific">Marinobacter similis</name>
    <dbReference type="NCBI Taxonomy" id="1420916"/>
    <lineage>
        <taxon>Bacteria</taxon>
        <taxon>Pseudomonadati</taxon>
        <taxon>Pseudomonadota</taxon>
        <taxon>Gammaproteobacteria</taxon>
        <taxon>Pseudomonadales</taxon>
        <taxon>Marinobacteraceae</taxon>
        <taxon>Marinobacter</taxon>
    </lineage>
</organism>
<dbReference type="GO" id="GO:0005886">
    <property type="term" value="C:plasma membrane"/>
    <property type="evidence" value="ECO:0007669"/>
    <property type="project" value="TreeGrafter"/>
</dbReference>
<keyword evidence="6 8" id="KW-0472">Membrane</keyword>
<dbReference type="InterPro" id="IPR042240">
    <property type="entry name" value="CHASE_sf"/>
</dbReference>
<dbReference type="SUPFAM" id="SSF55073">
    <property type="entry name" value="Nucleotide cyclase"/>
    <property type="match status" value="1"/>
</dbReference>
<dbReference type="FunFam" id="3.30.70.270:FF:000001">
    <property type="entry name" value="Diguanylate cyclase domain protein"/>
    <property type="match status" value="1"/>
</dbReference>
<evidence type="ECO:0000259" key="10">
    <source>
        <dbReference type="PROSITE" id="PS50887"/>
    </source>
</evidence>
<dbReference type="GO" id="GO:0043709">
    <property type="term" value="P:cell adhesion involved in single-species biofilm formation"/>
    <property type="evidence" value="ECO:0007669"/>
    <property type="project" value="TreeGrafter"/>
</dbReference>
<protein>
    <recommendedName>
        <fullName evidence="3">diguanylate cyclase</fullName>
        <ecNumber evidence="3">2.7.7.65</ecNumber>
    </recommendedName>
</protein>
<dbReference type="InterPro" id="IPR050469">
    <property type="entry name" value="Diguanylate_Cyclase"/>
</dbReference>
<dbReference type="PROSITE" id="PS50839">
    <property type="entry name" value="CHASE"/>
    <property type="match status" value="1"/>
</dbReference>
<dbReference type="GO" id="GO:0052621">
    <property type="term" value="F:diguanylate cyclase activity"/>
    <property type="evidence" value="ECO:0007669"/>
    <property type="project" value="UniProtKB-EC"/>
</dbReference>
<evidence type="ECO:0000313" key="12">
    <source>
        <dbReference type="Proteomes" id="UP000061489"/>
    </source>
</evidence>
<dbReference type="PANTHER" id="PTHR45138">
    <property type="entry name" value="REGULATORY COMPONENTS OF SENSORY TRANSDUCTION SYSTEM"/>
    <property type="match status" value="1"/>
</dbReference>
<name>W5YFR1_9GAMM</name>
<evidence type="ECO:0000256" key="2">
    <source>
        <dbReference type="ARBA" id="ARBA00004370"/>
    </source>
</evidence>
<evidence type="ECO:0000313" key="11">
    <source>
        <dbReference type="EMBL" id="AHI27911.1"/>
    </source>
</evidence>
<dbReference type="EMBL" id="CP007151">
    <property type="protein sequence ID" value="AHI27911.1"/>
    <property type="molecule type" value="Genomic_DNA"/>
</dbReference>
<dbReference type="CDD" id="cd01949">
    <property type="entry name" value="GGDEF"/>
    <property type="match status" value="1"/>
</dbReference>
<feature type="domain" description="GGDEF" evidence="10">
    <location>
        <begin position="355"/>
        <end position="489"/>
    </location>
</feature>
<dbReference type="GO" id="GO:1902201">
    <property type="term" value="P:negative regulation of bacterial-type flagellum-dependent cell motility"/>
    <property type="evidence" value="ECO:0007669"/>
    <property type="project" value="TreeGrafter"/>
</dbReference>
<dbReference type="Pfam" id="PF03924">
    <property type="entry name" value="CHASE"/>
    <property type="match status" value="1"/>
</dbReference>
<dbReference type="RefSeq" id="WP_041338563.1">
    <property type="nucleotide sequence ID" value="NZ_CP007151.1"/>
</dbReference>
<dbReference type="InterPro" id="IPR043128">
    <property type="entry name" value="Rev_trsase/Diguanyl_cyclase"/>
</dbReference>
<dbReference type="InterPro" id="IPR006189">
    <property type="entry name" value="CHASE_dom"/>
</dbReference>
<dbReference type="OrthoDB" id="73375at2"/>
<keyword evidence="12" id="KW-1185">Reference proteome</keyword>
<dbReference type="AlphaFoldDB" id="W5YFR1"/>
<comment type="catalytic activity">
    <reaction evidence="7">
        <text>2 GTP = 3',3'-c-di-GMP + 2 diphosphate</text>
        <dbReference type="Rhea" id="RHEA:24898"/>
        <dbReference type="ChEBI" id="CHEBI:33019"/>
        <dbReference type="ChEBI" id="CHEBI:37565"/>
        <dbReference type="ChEBI" id="CHEBI:58805"/>
        <dbReference type="EC" id="2.7.7.65"/>
    </reaction>
</comment>
<evidence type="ECO:0000256" key="5">
    <source>
        <dbReference type="ARBA" id="ARBA00022989"/>
    </source>
</evidence>
<gene>
    <name evidence="11" type="ORF">AU14_02415</name>
</gene>
<dbReference type="PANTHER" id="PTHR45138:SF9">
    <property type="entry name" value="DIGUANYLATE CYCLASE DGCM-RELATED"/>
    <property type="match status" value="1"/>
</dbReference>
<dbReference type="InterPro" id="IPR029787">
    <property type="entry name" value="Nucleotide_cyclase"/>
</dbReference>
<dbReference type="NCBIfam" id="TIGR00254">
    <property type="entry name" value="GGDEF"/>
    <property type="match status" value="1"/>
</dbReference>
<dbReference type="Pfam" id="PF00990">
    <property type="entry name" value="GGDEF"/>
    <property type="match status" value="1"/>
</dbReference>
<evidence type="ECO:0000256" key="7">
    <source>
        <dbReference type="ARBA" id="ARBA00034247"/>
    </source>
</evidence>
<evidence type="ECO:0000256" key="4">
    <source>
        <dbReference type="ARBA" id="ARBA00022692"/>
    </source>
</evidence>
<accession>W5YFR1</accession>
<dbReference type="STRING" id="1420916.AU14_02415"/>
<evidence type="ECO:0000256" key="6">
    <source>
        <dbReference type="ARBA" id="ARBA00023136"/>
    </source>
</evidence>
<feature type="domain" description="CHASE" evidence="9">
    <location>
        <begin position="48"/>
        <end position="270"/>
    </location>
</feature>
<dbReference type="Gene3D" id="3.30.70.270">
    <property type="match status" value="1"/>
</dbReference>
<dbReference type="InterPro" id="IPR000160">
    <property type="entry name" value="GGDEF_dom"/>
</dbReference>
<comment type="cofactor">
    <cofactor evidence="1">
        <name>Mg(2+)</name>
        <dbReference type="ChEBI" id="CHEBI:18420"/>
    </cofactor>
</comment>
<proteinExistence type="predicted"/>
<feature type="transmembrane region" description="Helical" evidence="8">
    <location>
        <begin position="284"/>
        <end position="306"/>
    </location>
</feature>
<dbReference type="SMART" id="SM00267">
    <property type="entry name" value="GGDEF"/>
    <property type="match status" value="1"/>
</dbReference>
<evidence type="ECO:0000256" key="8">
    <source>
        <dbReference type="SAM" id="Phobius"/>
    </source>
</evidence>
<dbReference type="KEGG" id="msx:AU14_02415"/>
<evidence type="ECO:0000259" key="9">
    <source>
        <dbReference type="PROSITE" id="PS50839"/>
    </source>
</evidence>
<sequence length="489" mass="54645">MGRTLYTEESRAINQEFKADINQLSAVFEREVLLNLEILNALKDAVAVLPEMTSQRFALLTRRILERSPAIQAFAWAPLVLNDDVPAFTLRQRDEFVNFVIMEVSGSGLRQAQERPWYVPVQYIEPLSENRSALGFDLASETLRLAALLAARDSGNIAATAGIRLVQEPDNQKGFLVFAPLYREPADIRGLSDGVQHYGFINGVFRVGELVDQAIGEELHEDILFEVYDRSGSDNVLLFSTENLLDKNWHSEGRYESPVFDIAGRQWVVGAVPSISFYQSRRGVFPFFVSSVGIVLSGLVFGYVLLSDRRNAELRDAKAKLEKISLTDSLTGLANRRQFDAYLEREYRRAVRQGTALTLVMLDIDQFKEYNDYYGHPTGDACLKQVADALAKVVHRPADLPARYGGEEFALVLPDTADGTEVAESCRQAIEALRIQHEASTVADVVTISVGIAVLTPQTWHQNVTDLLHRADEALYEAKESGRNQVCRA</sequence>
<dbReference type="Gene3D" id="3.30.450.350">
    <property type="entry name" value="CHASE domain"/>
    <property type="match status" value="1"/>
</dbReference>
<dbReference type="PROSITE" id="PS50887">
    <property type="entry name" value="GGDEF"/>
    <property type="match status" value="1"/>
</dbReference>
<comment type="subcellular location">
    <subcellularLocation>
        <location evidence="2">Membrane</location>
    </subcellularLocation>
</comment>
<keyword evidence="5 8" id="KW-1133">Transmembrane helix</keyword>
<dbReference type="EC" id="2.7.7.65" evidence="3"/>
<reference evidence="11 12" key="1">
    <citation type="journal article" date="2014" name="Genome Announc.">
        <title>Draft Genome Sequences of Marinobacter similis A3d10T and Marinobacter salarius R9SW1T.</title>
        <authorList>
            <person name="Ivanova E.P."/>
            <person name="Ng H.J."/>
            <person name="Webb H.K."/>
            <person name="Feng G."/>
            <person name="Oshima K."/>
            <person name="Hattori M."/>
            <person name="Ohkuma M."/>
            <person name="Sergeev A.F."/>
            <person name="Mikhailov V.V."/>
            <person name="Crawford R.J."/>
            <person name="Sawabe T."/>
        </authorList>
    </citation>
    <scope>NUCLEOTIDE SEQUENCE [LARGE SCALE GENOMIC DNA]</scope>
    <source>
        <strain evidence="11 12">A3d10</strain>
    </source>
</reference>
<dbReference type="HOGENOM" id="CLU_000445_70_59_6"/>
<dbReference type="SMART" id="SM01079">
    <property type="entry name" value="CHASE"/>
    <property type="match status" value="1"/>
</dbReference>
<evidence type="ECO:0000256" key="1">
    <source>
        <dbReference type="ARBA" id="ARBA00001946"/>
    </source>
</evidence>
<evidence type="ECO:0000256" key="3">
    <source>
        <dbReference type="ARBA" id="ARBA00012528"/>
    </source>
</evidence>
<keyword evidence="4 8" id="KW-0812">Transmembrane</keyword>
<dbReference type="GO" id="GO:0007165">
    <property type="term" value="P:signal transduction"/>
    <property type="evidence" value="ECO:0007669"/>
    <property type="project" value="UniProtKB-ARBA"/>
</dbReference>